<dbReference type="GO" id="GO:0016301">
    <property type="term" value="F:kinase activity"/>
    <property type="evidence" value="ECO:0007669"/>
    <property type="project" value="UniProtKB-KW"/>
</dbReference>
<keyword evidence="2" id="KW-0418">Kinase</keyword>
<gene>
    <name evidence="2" type="ORF">FHS24_000613</name>
</gene>
<dbReference type="Pfam" id="PF02223">
    <property type="entry name" value="Thymidylate_kin"/>
    <property type="match status" value="1"/>
</dbReference>
<dbReference type="Proteomes" id="UP000588111">
    <property type="component" value="Unassembled WGS sequence"/>
</dbReference>
<keyword evidence="3" id="KW-1185">Reference proteome</keyword>
<dbReference type="RefSeq" id="WP_183618544.1">
    <property type="nucleotide sequence ID" value="NZ_CAJHAH010000002.1"/>
</dbReference>
<comment type="caution">
    <text evidence="2">The sequence shown here is derived from an EMBL/GenBank/DDBJ whole genome shotgun (WGS) entry which is preliminary data.</text>
</comment>
<dbReference type="EMBL" id="JACHXL010000001">
    <property type="protein sequence ID" value="MBB3106122.1"/>
    <property type="molecule type" value="Genomic_DNA"/>
</dbReference>
<accession>A0A839T9I5</accession>
<evidence type="ECO:0000259" key="1">
    <source>
        <dbReference type="Pfam" id="PF02223"/>
    </source>
</evidence>
<sequence>MYIAIEGLKGTGKSTLLHALTPYLKAYCDSKQQRLAILQPTKPIPHGSYLEHSFAQQQSNDTYIRALYAERSNYHAACTDWNSDLIISDRSILTSLAVRWHDAIQDNLSPSEHYQQVRSQECLIAIPDIVIQLDTPNAILLERYALRDRQYGQHEETIASVITMKNNYMDLFDWLRGTQTTYLLGKSIHLYIYDTGIVNVQSICQEIMAMVEQYFAKINSEFLLKNQYSLIH</sequence>
<name>A0A839T9I5_9GAMM</name>
<feature type="domain" description="Thymidylate kinase-like" evidence="1">
    <location>
        <begin position="5"/>
        <end position="173"/>
    </location>
</feature>
<dbReference type="Gene3D" id="3.40.50.300">
    <property type="entry name" value="P-loop containing nucleotide triphosphate hydrolases"/>
    <property type="match status" value="1"/>
</dbReference>
<dbReference type="InterPro" id="IPR027417">
    <property type="entry name" value="P-loop_NTPase"/>
</dbReference>
<reference evidence="2 3" key="1">
    <citation type="submission" date="2020-08" db="EMBL/GenBank/DDBJ databases">
        <title>Genomic Encyclopedia of Type Strains, Phase III (KMG-III): the genomes of soil and plant-associated and newly described type strains.</title>
        <authorList>
            <person name="Whitman W."/>
        </authorList>
    </citation>
    <scope>NUCLEOTIDE SEQUENCE [LARGE SCALE GENOMIC DNA]</scope>
    <source>
        <strain evidence="2 3">CECT 5885</strain>
    </source>
</reference>
<proteinExistence type="predicted"/>
<keyword evidence="2" id="KW-0808">Transferase</keyword>
<evidence type="ECO:0000313" key="3">
    <source>
        <dbReference type="Proteomes" id="UP000588111"/>
    </source>
</evidence>
<dbReference type="SUPFAM" id="SSF52540">
    <property type="entry name" value="P-loop containing nucleoside triphosphate hydrolases"/>
    <property type="match status" value="1"/>
</dbReference>
<organism evidence="2 3">
    <name type="scientific">Psychrobacter luti</name>
    <dbReference type="NCBI Taxonomy" id="198481"/>
    <lineage>
        <taxon>Bacteria</taxon>
        <taxon>Pseudomonadati</taxon>
        <taxon>Pseudomonadota</taxon>
        <taxon>Gammaproteobacteria</taxon>
        <taxon>Moraxellales</taxon>
        <taxon>Moraxellaceae</taxon>
        <taxon>Psychrobacter</taxon>
    </lineage>
</organism>
<protein>
    <submittedName>
        <fullName evidence="2">Thymidylate kinase</fullName>
    </submittedName>
</protein>
<dbReference type="InterPro" id="IPR039430">
    <property type="entry name" value="Thymidylate_kin-like_dom"/>
</dbReference>
<evidence type="ECO:0000313" key="2">
    <source>
        <dbReference type="EMBL" id="MBB3106122.1"/>
    </source>
</evidence>
<dbReference type="AlphaFoldDB" id="A0A839T9I5"/>